<dbReference type="Pfam" id="PF02836">
    <property type="entry name" value="Glyco_hydro_2_C"/>
    <property type="match status" value="1"/>
</dbReference>
<dbReference type="OrthoDB" id="9762066at2"/>
<proteinExistence type="inferred from homology"/>
<feature type="compositionally biased region" description="Polar residues" evidence="7">
    <location>
        <begin position="1"/>
        <end position="13"/>
    </location>
</feature>
<dbReference type="SUPFAM" id="SSF49303">
    <property type="entry name" value="beta-Galactosidase/glucuronidase domain"/>
    <property type="match status" value="2"/>
</dbReference>
<name>A0A2U2RKP5_9MICO</name>
<gene>
    <name evidence="9" type="ORF">DEO23_05550</name>
</gene>
<dbReference type="InterPro" id="IPR023230">
    <property type="entry name" value="Glyco_hydro_2_CS"/>
</dbReference>
<evidence type="ECO:0000256" key="3">
    <source>
        <dbReference type="ARBA" id="ARBA00012756"/>
    </source>
</evidence>
<dbReference type="InterPro" id="IPR004199">
    <property type="entry name" value="B-gal_small/dom_5"/>
</dbReference>
<evidence type="ECO:0000256" key="2">
    <source>
        <dbReference type="ARBA" id="ARBA00007401"/>
    </source>
</evidence>
<evidence type="ECO:0000256" key="4">
    <source>
        <dbReference type="ARBA" id="ARBA00022801"/>
    </source>
</evidence>
<evidence type="ECO:0000256" key="1">
    <source>
        <dbReference type="ARBA" id="ARBA00001412"/>
    </source>
</evidence>
<dbReference type="InterPro" id="IPR050347">
    <property type="entry name" value="Bact_Beta-galactosidase"/>
</dbReference>
<dbReference type="GO" id="GO:0009341">
    <property type="term" value="C:beta-galactosidase complex"/>
    <property type="evidence" value="ECO:0007669"/>
    <property type="project" value="InterPro"/>
</dbReference>
<evidence type="ECO:0000313" key="9">
    <source>
        <dbReference type="EMBL" id="PWH06437.1"/>
    </source>
</evidence>
<feature type="domain" description="Beta galactosidase small chain/" evidence="8">
    <location>
        <begin position="759"/>
        <end position="1027"/>
    </location>
</feature>
<dbReference type="Pfam" id="PF16353">
    <property type="entry name" value="LacZ_4"/>
    <property type="match status" value="1"/>
</dbReference>
<dbReference type="InterPro" id="IPR011013">
    <property type="entry name" value="Gal_mutarotase_sf_dom"/>
</dbReference>
<dbReference type="Pfam" id="PF02929">
    <property type="entry name" value="Bgal_small_N"/>
    <property type="match status" value="1"/>
</dbReference>
<dbReference type="PROSITE" id="PS00719">
    <property type="entry name" value="GLYCOSYL_HYDROL_F2_1"/>
    <property type="match status" value="1"/>
</dbReference>
<dbReference type="SUPFAM" id="SSF51445">
    <property type="entry name" value="(Trans)glycosidases"/>
    <property type="match status" value="1"/>
</dbReference>
<dbReference type="GO" id="GO:0030246">
    <property type="term" value="F:carbohydrate binding"/>
    <property type="evidence" value="ECO:0007669"/>
    <property type="project" value="InterPro"/>
</dbReference>
<dbReference type="AlphaFoldDB" id="A0A2U2RKP5"/>
<feature type="region of interest" description="Disordered" evidence="7">
    <location>
        <begin position="1"/>
        <end position="23"/>
    </location>
</feature>
<dbReference type="InterPro" id="IPR006103">
    <property type="entry name" value="Glyco_hydro_2_cat"/>
</dbReference>
<evidence type="ECO:0000256" key="5">
    <source>
        <dbReference type="ARBA" id="ARBA00023295"/>
    </source>
</evidence>
<protein>
    <recommendedName>
        <fullName evidence="3">beta-galactosidase</fullName>
        <ecNumber evidence="3">3.2.1.23</ecNumber>
    </recommendedName>
    <alternativeName>
        <fullName evidence="6">Lactase</fullName>
    </alternativeName>
</protein>
<comment type="caution">
    <text evidence="9">The sequence shown here is derived from an EMBL/GenBank/DDBJ whole genome shotgun (WGS) entry which is preliminary data.</text>
</comment>
<dbReference type="SUPFAM" id="SSF49785">
    <property type="entry name" value="Galactose-binding domain-like"/>
    <property type="match status" value="1"/>
</dbReference>
<dbReference type="InterPro" id="IPR036156">
    <property type="entry name" value="Beta-gal/glucu_dom_sf"/>
</dbReference>
<accession>A0A2U2RKP5</accession>
<dbReference type="InterPro" id="IPR014718">
    <property type="entry name" value="GH-type_carb-bd"/>
</dbReference>
<dbReference type="InterPro" id="IPR013783">
    <property type="entry name" value="Ig-like_fold"/>
</dbReference>
<dbReference type="Proteomes" id="UP000245590">
    <property type="component" value="Unassembled WGS sequence"/>
</dbReference>
<dbReference type="EMBL" id="QFKX01000002">
    <property type="protein sequence ID" value="PWH06437.1"/>
    <property type="molecule type" value="Genomic_DNA"/>
</dbReference>
<dbReference type="SUPFAM" id="SSF74650">
    <property type="entry name" value="Galactose mutarotase-like"/>
    <property type="match status" value="1"/>
</dbReference>
<keyword evidence="4" id="KW-0378">Hydrolase</keyword>
<dbReference type="Gene3D" id="2.70.98.10">
    <property type="match status" value="1"/>
</dbReference>
<evidence type="ECO:0000256" key="6">
    <source>
        <dbReference type="ARBA" id="ARBA00032230"/>
    </source>
</evidence>
<keyword evidence="5" id="KW-0326">Glycosidase</keyword>
<dbReference type="InterPro" id="IPR017853">
    <property type="entry name" value="GH"/>
</dbReference>
<dbReference type="EC" id="3.2.1.23" evidence="3"/>
<keyword evidence="10" id="KW-1185">Reference proteome</keyword>
<dbReference type="InterPro" id="IPR006101">
    <property type="entry name" value="Glyco_hydro_2"/>
</dbReference>
<evidence type="ECO:0000256" key="7">
    <source>
        <dbReference type="SAM" id="MobiDB-lite"/>
    </source>
</evidence>
<comment type="similarity">
    <text evidence="2">Belongs to the glycosyl hydrolase 2 family.</text>
</comment>
<dbReference type="RefSeq" id="WP_109275030.1">
    <property type="nucleotide sequence ID" value="NZ_QFKX01000002.1"/>
</dbReference>
<dbReference type="SMART" id="SM01038">
    <property type="entry name" value="Bgal_small_N"/>
    <property type="match status" value="1"/>
</dbReference>
<dbReference type="Pfam" id="PF02837">
    <property type="entry name" value="Glyco_hydro_2_N"/>
    <property type="match status" value="1"/>
</dbReference>
<comment type="catalytic activity">
    <reaction evidence="1">
        <text>Hydrolysis of terminal non-reducing beta-D-galactose residues in beta-D-galactosides.</text>
        <dbReference type="EC" id="3.2.1.23"/>
    </reaction>
</comment>
<dbReference type="Gene3D" id="2.60.120.260">
    <property type="entry name" value="Galactose-binding domain-like"/>
    <property type="match status" value="1"/>
</dbReference>
<dbReference type="GO" id="GO:0005990">
    <property type="term" value="P:lactose catabolic process"/>
    <property type="evidence" value="ECO:0007669"/>
    <property type="project" value="TreeGrafter"/>
</dbReference>
<dbReference type="InterPro" id="IPR008979">
    <property type="entry name" value="Galactose-bd-like_sf"/>
</dbReference>
<evidence type="ECO:0000313" key="10">
    <source>
        <dbReference type="Proteomes" id="UP000245590"/>
    </source>
</evidence>
<dbReference type="PRINTS" id="PR00132">
    <property type="entry name" value="GLHYDRLASE2"/>
</dbReference>
<dbReference type="GO" id="GO:0004565">
    <property type="term" value="F:beta-galactosidase activity"/>
    <property type="evidence" value="ECO:0007669"/>
    <property type="project" value="UniProtKB-EC"/>
</dbReference>
<dbReference type="Gene3D" id="3.20.20.80">
    <property type="entry name" value="Glycosidases"/>
    <property type="match status" value="1"/>
</dbReference>
<evidence type="ECO:0000259" key="8">
    <source>
        <dbReference type="SMART" id="SM01038"/>
    </source>
</evidence>
<reference evidence="9 10" key="1">
    <citation type="submission" date="2018-05" db="EMBL/GenBank/DDBJ databases">
        <title>Brachybacterium sp. M1HQ-2T, whole genome shotgun sequence.</title>
        <authorList>
            <person name="Tuo L."/>
        </authorList>
    </citation>
    <scope>NUCLEOTIDE SEQUENCE [LARGE SCALE GENOMIC DNA]</scope>
    <source>
        <strain evidence="9 10">M1HQ-2</strain>
    </source>
</reference>
<dbReference type="PANTHER" id="PTHR46323">
    <property type="entry name" value="BETA-GALACTOSIDASE"/>
    <property type="match status" value="1"/>
</dbReference>
<organism evidence="9 10">
    <name type="scientific">Brachybacterium endophyticum</name>
    <dbReference type="NCBI Taxonomy" id="2182385"/>
    <lineage>
        <taxon>Bacteria</taxon>
        <taxon>Bacillati</taxon>
        <taxon>Actinomycetota</taxon>
        <taxon>Actinomycetes</taxon>
        <taxon>Micrococcales</taxon>
        <taxon>Dermabacteraceae</taxon>
        <taxon>Brachybacterium</taxon>
    </lineage>
</organism>
<dbReference type="InterPro" id="IPR032312">
    <property type="entry name" value="LacZ_4"/>
</dbReference>
<dbReference type="Gene3D" id="2.60.40.10">
    <property type="entry name" value="Immunoglobulins"/>
    <property type="match status" value="2"/>
</dbReference>
<dbReference type="PANTHER" id="PTHR46323:SF2">
    <property type="entry name" value="BETA-GALACTOSIDASE"/>
    <property type="match status" value="1"/>
</dbReference>
<dbReference type="InterPro" id="IPR006104">
    <property type="entry name" value="Glyco_hydro_2_N"/>
</dbReference>
<sequence length="1029" mass="111519">MTTASHETSSTAVSARPSAPVTPADDRWWEALPAGKGRLRSRAHLHSDAPELSLDGTWDVRFGTRADGSDLGEGERIEVPGLWQLQGHGAPQYTNVTYPIPVDVPHVPDENPTAQYSREVAVPEDWAARIAEGARTILRFQGVDSAAKVWIDGTEVGVTAGSRLSQEFDVTDLLGEGGPHLLEVRVVQWSVNTYLEDQDMWWASGIFRSVDLLLRPAGGIHDLVTRVDYDPSSGHGTLSARATGIDGELVEGAVVRVPALGVEIPADGTSADVGEVDPWSAEVPALYEATVSTGGQGGAGSEQGAADGAPVETVRLRLGFRRVEIDGEIFRVNGERVEIRGVNRHEVDRLVGRTQHLENQDLDVALMKQHNINAVRTSHYPPHQRFLDVCDEAGLYVVCEGDFEAHGFHADTTGEDTTGAARRPADDPRFRESLLERTERFVRRDLNHPSIVIWSIGNEAATGENTTAMIQRVRETDPTRPVIYEQDYRALDADFFSLMYPSHAMSREIGERELSAQSREQLVGMLRHLGVDAADDAFDDVPALSKPFLWIEFAHAMGNGAGSLEEYMDLVHEYPAIQGGFIWEWIDHALATTDAEGHAINGYGGDFGERLHDANFVADGLVLPDRTPSPALLDAKHHYSPVGLEVEPGLARVSNRHAFRDLSHLRAEVSLDAQESWQELVLPGIAAGEKAEIELPTGDGPTTTVRLLTRATEGPVPAGHLVISADHVDREALAAQQERLGALVAPIAPDHSIGRDSWRVGPAVLDTLGRLVRLGEVTIEDARVDLYRAPVDNERAFTAVALETRWKRIGLDVARLRLVSIEPEAEQGGTGETLVITRRLGLDGSSLGADVTERWSSDGERVRVEIDVVPSANWPSDLPLPRVGWTASLPGELDDVQYTGYGPHESYPDTGGGTTFGTYRSAVADLQTPYVMPQENGNRAGVVHSELRGAGHQVEVTSPEGLGLAVRPWSTAELDATAHDGALEPDGRTWLTLSAALHGVGSAACGPEPLPQYVLSARPVHFAFALAAR</sequence>